<evidence type="ECO:0000256" key="1">
    <source>
        <dbReference type="SAM" id="MobiDB-lite"/>
    </source>
</evidence>
<dbReference type="AlphaFoldDB" id="A0AAW2VNR8"/>
<feature type="region of interest" description="Disordered" evidence="1">
    <location>
        <begin position="1"/>
        <end position="23"/>
    </location>
</feature>
<evidence type="ECO:0000313" key="2">
    <source>
        <dbReference type="EMBL" id="KAL0430912.1"/>
    </source>
</evidence>
<name>A0AAW2VNR8_SESRA</name>
<organism evidence="2">
    <name type="scientific">Sesamum radiatum</name>
    <name type="common">Black benniseed</name>
    <dbReference type="NCBI Taxonomy" id="300843"/>
    <lineage>
        <taxon>Eukaryota</taxon>
        <taxon>Viridiplantae</taxon>
        <taxon>Streptophyta</taxon>
        <taxon>Embryophyta</taxon>
        <taxon>Tracheophyta</taxon>
        <taxon>Spermatophyta</taxon>
        <taxon>Magnoliopsida</taxon>
        <taxon>eudicotyledons</taxon>
        <taxon>Gunneridae</taxon>
        <taxon>Pentapetalae</taxon>
        <taxon>asterids</taxon>
        <taxon>lamiids</taxon>
        <taxon>Lamiales</taxon>
        <taxon>Pedaliaceae</taxon>
        <taxon>Sesamum</taxon>
    </lineage>
</organism>
<gene>
    <name evidence="2" type="ORF">Sradi_0717200</name>
</gene>
<protein>
    <submittedName>
        <fullName evidence="2">Uncharacterized protein</fullName>
    </submittedName>
</protein>
<accession>A0AAW2VNR8</accession>
<dbReference type="EMBL" id="JACGWJ010000003">
    <property type="protein sequence ID" value="KAL0430912.1"/>
    <property type="molecule type" value="Genomic_DNA"/>
</dbReference>
<sequence>MRFAKLGQTKPSDPTGLECEGLSSERRREKKSYAIDRPLFLIFFEVGQIENEMHKINRGRVPLFFGLRAARPTEVPKAFGGLHYLIRRPKKGLSVAPLESKPFEAPVVVAVGRAFVLIAPDSDLYDLRCSPLGRSAGSFPVVLFPPRERRAKRYAQRAEDPLRVFSVGNLVLAFKKAPRANFSYLLSVPPFFECPARFTGLLAYQALARCPCRPPSGRSARYPYFALCWGPPIALAISYGSSSSQPQGLPCEARVAQLSSIRIMLGVLSLLPDLERYYKSSVPDSIARPSGSPVLPKSLMLTLLLLMVSIPIHQIDDKSPRALCHKNLESVSW</sequence>
<proteinExistence type="predicted"/>
<reference evidence="2" key="2">
    <citation type="journal article" date="2024" name="Plant">
        <title>Genomic evolution and insights into agronomic trait innovations of Sesamum species.</title>
        <authorList>
            <person name="Miao H."/>
            <person name="Wang L."/>
            <person name="Qu L."/>
            <person name="Liu H."/>
            <person name="Sun Y."/>
            <person name="Le M."/>
            <person name="Wang Q."/>
            <person name="Wei S."/>
            <person name="Zheng Y."/>
            <person name="Lin W."/>
            <person name="Duan Y."/>
            <person name="Cao H."/>
            <person name="Xiong S."/>
            <person name="Wang X."/>
            <person name="Wei L."/>
            <person name="Li C."/>
            <person name="Ma Q."/>
            <person name="Ju M."/>
            <person name="Zhao R."/>
            <person name="Li G."/>
            <person name="Mu C."/>
            <person name="Tian Q."/>
            <person name="Mei H."/>
            <person name="Zhang T."/>
            <person name="Gao T."/>
            <person name="Zhang H."/>
        </authorList>
    </citation>
    <scope>NUCLEOTIDE SEQUENCE</scope>
    <source>
        <strain evidence="2">G02</strain>
    </source>
</reference>
<reference evidence="2" key="1">
    <citation type="submission" date="2020-06" db="EMBL/GenBank/DDBJ databases">
        <authorList>
            <person name="Li T."/>
            <person name="Hu X."/>
            <person name="Zhang T."/>
            <person name="Song X."/>
            <person name="Zhang H."/>
            <person name="Dai N."/>
            <person name="Sheng W."/>
            <person name="Hou X."/>
            <person name="Wei L."/>
        </authorList>
    </citation>
    <scope>NUCLEOTIDE SEQUENCE</scope>
    <source>
        <strain evidence="2">G02</strain>
        <tissue evidence="2">Leaf</tissue>
    </source>
</reference>
<comment type="caution">
    <text evidence="2">The sequence shown here is derived from an EMBL/GenBank/DDBJ whole genome shotgun (WGS) entry which is preliminary data.</text>
</comment>